<evidence type="ECO:0000313" key="2">
    <source>
        <dbReference type="Proteomes" id="UP001232117"/>
    </source>
</evidence>
<protein>
    <recommendedName>
        <fullName evidence="3">YD repeat-containing protein</fullName>
    </recommendedName>
</protein>
<dbReference type="Gene3D" id="3.90.930.1">
    <property type="match status" value="1"/>
</dbReference>
<proteinExistence type="predicted"/>
<sequence>MKRFFLITLTVITFSTFGQETGTYQSDSIYKANRVKARLWYSGTNKQLGITTFYDTNGRLIKYQLEPFMNGAQRTTHYTYDSNDLLIAMVDTTKNGEPNKEQIDKLKKMGLDPNKFIKKDKNRPTVEVAKYELTYSGVQLIKITKYNPDGSLDIVDNIANNGKRKVRDWYRNGTLTEQSTTEYLTEFHKEKFYGWEIRDGEMSKWDYTFKYEFENGRVKSFVRFDGKNEMETTKYFYDDKGLLIKAEGYVPEFFEYVYY</sequence>
<evidence type="ECO:0000313" key="1">
    <source>
        <dbReference type="EMBL" id="WGK93623.1"/>
    </source>
</evidence>
<accession>A0ABY8N1T4</accession>
<name>A0ABY8N1T4_9FLAO</name>
<keyword evidence="2" id="KW-1185">Reference proteome</keyword>
<evidence type="ECO:0008006" key="3">
    <source>
        <dbReference type="Google" id="ProtNLM"/>
    </source>
</evidence>
<reference evidence="1 2" key="2">
    <citation type="submission" date="2023-06" db="EMBL/GenBank/DDBJ databases">
        <title>Complete Genome Sequence of Flavobacterium keumense K3R-10.</title>
        <authorList>
            <person name="Jeong H."/>
            <person name="Jhang S.Y."/>
            <person name="Kim J.N."/>
        </authorList>
    </citation>
    <scope>NUCLEOTIDE SEQUENCE [LARGE SCALE GENOMIC DNA]</scope>
    <source>
        <strain evidence="1 2">K3R-10</strain>
    </source>
</reference>
<reference evidence="1 2" key="1">
    <citation type="submission" date="2022-02" db="EMBL/GenBank/DDBJ databases">
        <authorList>
            <person name="Cha I.-T."/>
            <person name="Lee K.-E."/>
            <person name="Park S.-J."/>
        </authorList>
    </citation>
    <scope>NUCLEOTIDE SEQUENCE [LARGE SCALE GENOMIC DNA]</scope>
    <source>
        <strain evidence="1 2">K3R-10</strain>
    </source>
</reference>
<dbReference type="Proteomes" id="UP001232117">
    <property type="component" value="Chromosome"/>
</dbReference>
<dbReference type="EMBL" id="CP092332">
    <property type="protein sequence ID" value="WGK93623.1"/>
    <property type="molecule type" value="Genomic_DNA"/>
</dbReference>
<gene>
    <name evidence="1" type="ORF">MG292_05870</name>
</gene>
<organism evidence="1 2">
    <name type="scientific">Flavobacterium keumense</name>
    <dbReference type="NCBI Taxonomy" id="1306518"/>
    <lineage>
        <taxon>Bacteria</taxon>
        <taxon>Pseudomonadati</taxon>
        <taxon>Bacteroidota</taxon>
        <taxon>Flavobacteriia</taxon>
        <taxon>Flavobacteriales</taxon>
        <taxon>Flavobacteriaceae</taxon>
        <taxon>Flavobacterium</taxon>
    </lineage>
</organism>
<dbReference type="RefSeq" id="WP_264533649.1">
    <property type="nucleotide sequence ID" value="NZ_CP092332.1"/>
</dbReference>